<dbReference type="InterPro" id="IPR038109">
    <property type="entry name" value="DNA_bind_recomb_sf"/>
</dbReference>
<keyword evidence="6" id="KW-1185">Reference proteome</keyword>
<sequence length="192" mass="22378">MVDLLVERDLTIRATAKQAERNLQRSHVHRMLTNRYYLGYTTFRGVEYPGSHTPLIEEETFQRVQDRLAANRGGGNRERKHLHYLAGSLRCGRCGSRLVYSANKGRRGGTYEYFVCVGRQLKKTQCDAPHFPAEQAESAVERIWRSEHARWQTDALPVIRERLTEHLRSLREDSERNTSALAKRIDKVQRDR</sequence>
<gene>
    <name evidence="5" type="ORF">G3T38_00610</name>
</gene>
<reference evidence="5 6" key="1">
    <citation type="journal article" date="2014" name="Int. J. Syst. Evol. Microbiol.">
        <title>Nocardioides zeae sp. nov., isolated from the stem of Zea mays.</title>
        <authorList>
            <person name="Glaeser S.P."/>
            <person name="McInroy J.A."/>
            <person name="Busse H.J."/>
            <person name="Kampfer P."/>
        </authorList>
    </citation>
    <scope>NUCLEOTIDE SEQUENCE [LARGE SCALE GENOMIC DNA]</scope>
    <source>
        <strain evidence="5 6">JCM 30728</strain>
    </source>
</reference>
<dbReference type="InterPro" id="IPR025827">
    <property type="entry name" value="Zn_ribbon_recom_dom"/>
</dbReference>
<dbReference type="PANTHER" id="PTHR30461:SF2">
    <property type="entry name" value="SERINE RECOMBINASE PINE-RELATED"/>
    <property type="match status" value="1"/>
</dbReference>
<evidence type="ECO:0000256" key="1">
    <source>
        <dbReference type="ARBA" id="ARBA00023125"/>
    </source>
</evidence>
<feature type="domain" description="Recombinase" evidence="3">
    <location>
        <begin position="13"/>
        <end position="70"/>
    </location>
</feature>
<dbReference type="InterPro" id="IPR050639">
    <property type="entry name" value="SSR_resolvase"/>
</dbReference>
<comment type="caution">
    <text evidence="5">The sequence shown here is derived from an EMBL/GenBank/DDBJ whole genome shotgun (WGS) entry which is preliminary data.</text>
</comment>
<dbReference type="GO" id="GO:0000150">
    <property type="term" value="F:DNA strand exchange activity"/>
    <property type="evidence" value="ECO:0007669"/>
    <property type="project" value="InterPro"/>
</dbReference>
<dbReference type="AlphaFoldDB" id="A0A6P0HD44"/>
<keyword evidence="1" id="KW-0238">DNA-binding</keyword>
<dbReference type="InterPro" id="IPR011109">
    <property type="entry name" value="DNA_bind_recombinase_dom"/>
</dbReference>
<evidence type="ECO:0000256" key="2">
    <source>
        <dbReference type="ARBA" id="ARBA00023172"/>
    </source>
</evidence>
<evidence type="ECO:0000259" key="4">
    <source>
        <dbReference type="Pfam" id="PF13408"/>
    </source>
</evidence>
<dbReference type="Pfam" id="PF07508">
    <property type="entry name" value="Recombinase"/>
    <property type="match status" value="1"/>
</dbReference>
<evidence type="ECO:0008006" key="7">
    <source>
        <dbReference type="Google" id="ProtNLM"/>
    </source>
</evidence>
<organism evidence="5 6">
    <name type="scientific">Nocardioides zeae</name>
    <dbReference type="NCBI Taxonomy" id="1457234"/>
    <lineage>
        <taxon>Bacteria</taxon>
        <taxon>Bacillati</taxon>
        <taxon>Actinomycetota</taxon>
        <taxon>Actinomycetes</taxon>
        <taxon>Propionibacteriales</taxon>
        <taxon>Nocardioidaceae</taxon>
        <taxon>Nocardioides</taxon>
    </lineage>
</organism>
<evidence type="ECO:0000259" key="3">
    <source>
        <dbReference type="Pfam" id="PF07508"/>
    </source>
</evidence>
<dbReference type="Proteomes" id="UP000468687">
    <property type="component" value="Unassembled WGS sequence"/>
</dbReference>
<dbReference type="EMBL" id="JAAGXA010000001">
    <property type="protein sequence ID" value="NEN76772.1"/>
    <property type="molecule type" value="Genomic_DNA"/>
</dbReference>
<name>A0A6P0HD44_9ACTN</name>
<protein>
    <recommendedName>
        <fullName evidence="7">Recombinase domain-containing protein</fullName>
    </recommendedName>
</protein>
<evidence type="ECO:0000313" key="6">
    <source>
        <dbReference type="Proteomes" id="UP000468687"/>
    </source>
</evidence>
<dbReference type="Pfam" id="PF13408">
    <property type="entry name" value="Zn_ribbon_recom"/>
    <property type="match status" value="1"/>
</dbReference>
<accession>A0A6P0HD44</accession>
<dbReference type="Gene3D" id="3.90.1750.20">
    <property type="entry name" value="Putative Large Serine Recombinase, Chain B, Domain 2"/>
    <property type="match status" value="1"/>
</dbReference>
<proteinExistence type="predicted"/>
<feature type="domain" description="Recombinase zinc beta ribbon" evidence="4">
    <location>
        <begin position="85"/>
        <end position="142"/>
    </location>
</feature>
<keyword evidence="2" id="KW-0233">DNA recombination</keyword>
<evidence type="ECO:0000313" key="5">
    <source>
        <dbReference type="EMBL" id="NEN76772.1"/>
    </source>
</evidence>
<dbReference type="GO" id="GO:0003677">
    <property type="term" value="F:DNA binding"/>
    <property type="evidence" value="ECO:0007669"/>
    <property type="project" value="UniProtKB-KW"/>
</dbReference>
<dbReference type="PANTHER" id="PTHR30461">
    <property type="entry name" value="DNA-INVERTASE FROM LAMBDOID PROPHAGE"/>
    <property type="match status" value="1"/>
</dbReference>